<accession>A0AAN9VNM3</accession>
<dbReference type="InterPro" id="IPR011009">
    <property type="entry name" value="Kinase-like_dom_sf"/>
</dbReference>
<dbReference type="InterPro" id="IPR015897">
    <property type="entry name" value="CHK_kinase-like"/>
</dbReference>
<dbReference type="Pfam" id="PF02958">
    <property type="entry name" value="EcKL"/>
    <property type="match status" value="1"/>
</dbReference>
<evidence type="ECO:0000259" key="1">
    <source>
        <dbReference type="SMART" id="SM00587"/>
    </source>
</evidence>
<name>A0AAN9VNM3_9ORTH</name>
<keyword evidence="3" id="KW-1185">Reference proteome</keyword>
<dbReference type="SMART" id="SM00587">
    <property type="entry name" value="CHK"/>
    <property type="match status" value="1"/>
</dbReference>
<sequence length="399" mass="44352">MADFKKSKDPRAPPSWIDVALIQQALRNSGEENAQVAAISVGCATSKGDNYASTIYRVKVTLTDRGERSLIVKGPEPWQTEESRSFVRETIMLTEVLPQLEAMLEEAFPGSRPRLGPRCHHHGSSPVQFIVMEDLGPQGFRLGDRRRGLGLRHSLLALRGLARYHAASHALLRRQPEATRQLDNLWLSMAPPVTRFVHSGLQATADACRGWPGCEQLAPRLERFKDVAMETFTKLNEPKPGAFNVLVHGDFWINNLMFRYEDGEVADFLPVDFQFPHEASPAIDLLYFLGGSVSDNVHAHHQDLLLREYHGELRRTLQLLGCQAPSLEALLSAVEAHGAFSLFMATCGVANLRTGGGADIPAMYRGEHARLAPLFEVPGVAAWLRRVLPDYARRGWLPA</sequence>
<dbReference type="Gene3D" id="3.90.1200.10">
    <property type="match status" value="1"/>
</dbReference>
<dbReference type="AlphaFoldDB" id="A0AAN9VNM3"/>
<dbReference type="EMBL" id="JAZDUA010000180">
    <property type="protein sequence ID" value="KAK7865310.1"/>
    <property type="molecule type" value="Genomic_DNA"/>
</dbReference>
<protein>
    <recommendedName>
        <fullName evidence="1">CHK kinase-like domain-containing protein</fullName>
    </recommendedName>
</protein>
<dbReference type="SUPFAM" id="SSF56112">
    <property type="entry name" value="Protein kinase-like (PK-like)"/>
    <property type="match status" value="1"/>
</dbReference>
<reference evidence="2 3" key="1">
    <citation type="submission" date="2024-03" db="EMBL/GenBank/DDBJ databases">
        <title>The genome assembly and annotation of the cricket Gryllus longicercus Weissman &amp; Gray.</title>
        <authorList>
            <person name="Szrajer S."/>
            <person name="Gray D."/>
            <person name="Ylla G."/>
        </authorList>
    </citation>
    <scope>NUCLEOTIDE SEQUENCE [LARGE SCALE GENOMIC DNA]</scope>
    <source>
        <strain evidence="2">DAG 2021-001</strain>
        <tissue evidence="2">Whole body minus gut</tissue>
    </source>
</reference>
<organism evidence="2 3">
    <name type="scientific">Gryllus longicercus</name>
    <dbReference type="NCBI Taxonomy" id="2509291"/>
    <lineage>
        <taxon>Eukaryota</taxon>
        <taxon>Metazoa</taxon>
        <taxon>Ecdysozoa</taxon>
        <taxon>Arthropoda</taxon>
        <taxon>Hexapoda</taxon>
        <taxon>Insecta</taxon>
        <taxon>Pterygota</taxon>
        <taxon>Neoptera</taxon>
        <taxon>Polyneoptera</taxon>
        <taxon>Orthoptera</taxon>
        <taxon>Ensifera</taxon>
        <taxon>Gryllidea</taxon>
        <taxon>Grylloidea</taxon>
        <taxon>Gryllidae</taxon>
        <taxon>Gryllinae</taxon>
        <taxon>Gryllus</taxon>
    </lineage>
</organism>
<evidence type="ECO:0000313" key="2">
    <source>
        <dbReference type="EMBL" id="KAK7865310.1"/>
    </source>
</evidence>
<feature type="domain" description="CHK kinase-like" evidence="1">
    <location>
        <begin position="130"/>
        <end position="319"/>
    </location>
</feature>
<proteinExistence type="predicted"/>
<comment type="caution">
    <text evidence="2">The sequence shown here is derived from an EMBL/GenBank/DDBJ whole genome shotgun (WGS) entry which is preliminary data.</text>
</comment>
<evidence type="ECO:0000313" key="3">
    <source>
        <dbReference type="Proteomes" id="UP001378592"/>
    </source>
</evidence>
<gene>
    <name evidence="2" type="ORF">R5R35_007395</name>
</gene>
<dbReference type="InterPro" id="IPR004119">
    <property type="entry name" value="EcKL"/>
</dbReference>
<dbReference type="Proteomes" id="UP001378592">
    <property type="component" value="Unassembled WGS sequence"/>
</dbReference>
<dbReference type="PANTHER" id="PTHR11012:SF56">
    <property type="entry name" value="CHK KINASE-LIKE DOMAIN-CONTAINING PROTEIN-RELATED"/>
    <property type="match status" value="1"/>
</dbReference>
<dbReference type="PANTHER" id="PTHR11012">
    <property type="entry name" value="PROTEIN KINASE-LIKE DOMAIN-CONTAINING"/>
    <property type="match status" value="1"/>
</dbReference>